<organism evidence="1 2">
    <name type="scientific">Blastococcus mobilis</name>
    <dbReference type="NCBI Taxonomy" id="1938746"/>
    <lineage>
        <taxon>Bacteria</taxon>
        <taxon>Bacillati</taxon>
        <taxon>Actinomycetota</taxon>
        <taxon>Actinomycetes</taxon>
        <taxon>Geodermatophilales</taxon>
        <taxon>Geodermatophilaceae</taxon>
        <taxon>Blastococcus</taxon>
    </lineage>
</organism>
<evidence type="ECO:0000313" key="2">
    <source>
        <dbReference type="Proteomes" id="UP000198403"/>
    </source>
</evidence>
<keyword evidence="2" id="KW-1185">Reference proteome</keyword>
<reference evidence="1 2" key="1">
    <citation type="submission" date="2017-06" db="EMBL/GenBank/DDBJ databases">
        <authorList>
            <person name="Kim H.J."/>
            <person name="Triplett B.A."/>
        </authorList>
    </citation>
    <scope>NUCLEOTIDE SEQUENCE [LARGE SCALE GENOMIC DNA]</scope>
    <source>
        <strain evidence="1 2">DSM 44272</strain>
    </source>
</reference>
<dbReference type="Proteomes" id="UP000198403">
    <property type="component" value="Unassembled WGS sequence"/>
</dbReference>
<proteinExistence type="predicted"/>
<evidence type="ECO:0000313" key="1">
    <source>
        <dbReference type="EMBL" id="SNS00358.1"/>
    </source>
</evidence>
<sequence length="129" mass="14260">MTNSDGDRALVTGHLSHQIYVQEGNTKRWVPDLWTMQAEGLSPADLQVLSEDELEALEEKDPIPSQVPPPRLSNGQYIETEVGVYKFEGGELVRILDPRSSNISEEARAAAIFLPESVVRGFPVTGRLT</sequence>
<dbReference type="EMBL" id="FZNO01000064">
    <property type="protein sequence ID" value="SNS00358.1"/>
    <property type="molecule type" value="Genomic_DNA"/>
</dbReference>
<protein>
    <submittedName>
        <fullName evidence="1">Uncharacterized protein</fullName>
    </submittedName>
</protein>
<dbReference type="RefSeq" id="WP_089339085.1">
    <property type="nucleotide sequence ID" value="NZ_FZNO01000064.1"/>
</dbReference>
<gene>
    <name evidence="1" type="ORF">SAMN06272737_1642</name>
</gene>
<accession>A0A239AZE6</accession>
<name>A0A239AZE6_9ACTN</name>
<dbReference type="AlphaFoldDB" id="A0A239AZE6"/>